<feature type="compositionally biased region" description="Low complexity" evidence="8">
    <location>
        <begin position="142"/>
        <end position="153"/>
    </location>
</feature>
<evidence type="ECO:0000256" key="7">
    <source>
        <dbReference type="ARBA" id="ARBA00023136"/>
    </source>
</evidence>
<evidence type="ECO:0000256" key="1">
    <source>
        <dbReference type="ARBA" id="ARBA00004294"/>
    </source>
</evidence>
<evidence type="ECO:0000256" key="4">
    <source>
        <dbReference type="ARBA" id="ARBA00022787"/>
    </source>
</evidence>
<dbReference type="PANTHER" id="PTHR21508">
    <property type="entry name" value="MITOGUARDIN"/>
    <property type="match status" value="1"/>
</dbReference>
<organism evidence="10 11">
    <name type="scientific">Scylla paramamosain</name>
    <name type="common">Mud crab</name>
    <dbReference type="NCBI Taxonomy" id="85552"/>
    <lineage>
        <taxon>Eukaryota</taxon>
        <taxon>Metazoa</taxon>
        <taxon>Ecdysozoa</taxon>
        <taxon>Arthropoda</taxon>
        <taxon>Crustacea</taxon>
        <taxon>Multicrustacea</taxon>
        <taxon>Malacostraca</taxon>
        <taxon>Eumalacostraca</taxon>
        <taxon>Eucarida</taxon>
        <taxon>Decapoda</taxon>
        <taxon>Pleocyemata</taxon>
        <taxon>Brachyura</taxon>
        <taxon>Eubrachyura</taxon>
        <taxon>Portunoidea</taxon>
        <taxon>Portunidae</taxon>
        <taxon>Portuninae</taxon>
        <taxon>Scylla</taxon>
    </lineage>
</organism>
<dbReference type="AlphaFoldDB" id="A0AAW0UXQ3"/>
<evidence type="ECO:0000256" key="9">
    <source>
        <dbReference type="SAM" id="Phobius"/>
    </source>
</evidence>
<keyword evidence="5 9" id="KW-1133">Transmembrane helix</keyword>
<feature type="transmembrane region" description="Helical" evidence="9">
    <location>
        <begin position="63"/>
        <end position="82"/>
    </location>
</feature>
<evidence type="ECO:0000256" key="8">
    <source>
        <dbReference type="SAM" id="MobiDB-lite"/>
    </source>
</evidence>
<keyword evidence="3 9" id="KW-0812">Transmembrane</keyword>
<protein>
    <recommendedName>
        <fullName evidence="12">Mitoguardin</fullName>
    </recommendedName>
</protein>
<feature type="region of interest" description="Disordered" evidence="8">
    <location>
        <begin position="142"/>
        <end position="165"/>
    </location>
</feature>
<gene>
    <name evidence="10" type="ORF">O3P69_000467</name>
</gene>
<keyword evidence="4" id="KW-1000">Mitochondrion outer membrane</keyword>
<dbReference type="PANTHER" id="PTHR21508:SF5">
    <property type="entry name" value="MITOGUARDIN"/>
    <property type="match status" value="1"/>
</dbReference>
<comment type="similarity">
    <text evidence="2">Belongs to the mitoguardin family.</text>
</comment>
<evidence type="ECO:0000256" key="6">
    <source>
        <dbReference type="ARBA" id="ARBA00023128"/>
    </source>
</evidence>
<dbReference type="InterPro" id="IPR019392">
    <property type="entry name" value="Miga"/>
</dbReference>
<evidence type="ECO:0008006" key="12">
    <source>
        <dbReference type="Google" id="ProtNLM"/>
    </source>
</evidence>
<proteinExistence type="inferred from homology"/>
<dbReference type="GO" id="GO:0005741">
    <property type="term" value="C:mitochondrial outer membrane"/>
    <property type="evidence" value="ECO:0007669"/>
    <property type="project" value="UniProtKB-SubCell"/>
</dbReference>
<dbReference type="EMBL" id="JARAKH010000006">
    <property type="protein sequence ID" value="KAK8403380.1"/>
    <property type="molecule type" value="Genomic_DNA"/>
</dbReference>
<sequence length="682" mass="75491">MFRSTFRTLPVLNFGDFLGLQTMEEIHLVPVVQRPLVRLPPVSAFGFSSLREAVRNMTRPQKVVIMSVGTGLALVALVARYLRRRKRRLPKKSALYNPDDPSRAHRKVKPITIRSPSGEIHSVGGNVSPGFHRSVHHRHSSISVSSDRTSVASTLGPQGGDANPLTPQQYGVMGMEALETALGYWEDALAAYTSGLTGGVALTSQDEAEFTALLQRVIDDAYSLQDQCEHLFLHQHSVLFRSSSVTPVVSEAAFEHLERRTLTSASSYESFVSASGDIADLRDLEEFDEAQYPLYLAALKQHEDGGIPYRDVRAERVRVASDVEYVCKVHCIRLACHLLFAQQDTKQFFADAGRQIIGDLLVRAAKDPKDALQAYDDMLDFLTECDWGEVESELQGRGVKAITFYDVVLDFILMDAFEDLENPPSSVTAVVQNRWLSNGFKESALSTAVWSVLRAKRRMLKYHDGFIAHFYDVSEHLSPVLAWGFLGPDENMRELCTFFKDQIVGLLQDLFSFSSVRYTTVEELAVDVMNLTRERFQCNCGAANATASRAAVQRCGVNTVLPAVPGAVSRRGGRVTLAFRSVQCAAFVSVGCGGLREGRERLPTEPCKSSDEIFHKRDGSRCVYCGTSAAVKSSERHAPPCVARGSCEGASRALRGGDYLFMARRRHCLLLPAWRDAAPLPQ</sequence>
<evidence type="ECO:0000256" key="3">
    <source>
        <dbReference type="ARBA" id="ARBA00022692"/>
    </source>
</evidence>
<keyword evidence="11" id="KW-1185">Reference proteome</keyword>
<comment type="subcellular location">
    <subcellularLocation>
        <location evidence="1">Mitochondrion outer membrane</location>
    </subcellularLocation>
</comment>
<evidence type="ECO:0000313" key="10">
    <source>
        <dbReference type="EMBL" id="KAK8403380.1"/>
    </source>
</evidence>
<keyword evidence="7 9" id="KW-0472">Membrane</keyword>
<evidence type="ECO:0000256" key="2">
    <source>
        <dbReference type="ARBA" id="ARBA00008969"/>
    </source>
</evidence>
<dbReference type="Pfam" id="PF10265">
    <property type="entry name" value="Miga"/>
    <property type="match status" value="1"/>
</dbReference>
<evidence type="ECO:0000313" key="11">
    <source>
        <dbReference type="Proteomes" id="UP001487740"/>
    </source>
</evidence>
<dbReference type="GO" id="GO:0008053">
    <property type="term" value="P:mitochondrial fusion"/>
    <property type="evidence" value="ECO:0007669"/>
    <property type="project" value="InterPro"/>
</dbReference>
<accession>A0AAW0UXQ3</accession>
<reference evidence="10 11" key="1">
    <citation type="submission" date="2023-03" db="EMBL/GenBank/DDBJ databases">
        <title>High-quality genome of Scylla paramamosain provides insights in environmental adaptation.</title>
        <authorList>
            <person name="Zhang L."/>
        </authorList>
    </citation>
    <scope>NUCLEOTIDE SEQUENCE [LARGE SCALE GENOMIC DNA]</scope>
    <source>
        <strain evidence="10">LZ_2023a</strain>
        <tissue evidence="10">Muscle</tissue>
    </source>
</reference>
<evidence type="ECO:0000256" key="5">
    <source>
        <dbReference type="ARBA" id="ARBA00022989"/>
    </source>
</evidence>
<dbReference type="Proteomes" id="UP001487740">
    <property type="component" value="Unassembled WGS sequence"/>
</dbReference>
<keyword evidence="6" id="KW-0496">Mitochondrion</keyword>
<name>A0AAW0UXQ3_SCYPA</name>
<comment type="caution">
    <text evidence="10">The sequence shown here is derived from an EMBL/GenBank/DDBJ whole genome shotgun (WGS) entry which is preliminary data.</text>
</comment>